<feature type="compositionally biased region" description="Polar residues" evidence="1">
    <location>
        <begin position="93"/>
        <end position="115"/>
    </location>
</feature>
<proteinExistence type="predicted"/>
<feature type="region of interest" description="Disordered" evidence="1">
    <location>
        <begin position="315"/>
        <end position="337"/>
    </location>
</feature>
<evidence type="ECO:0000313" key="3">
    <source>
        <dbReference type="Proteomes" id="UP000186922"/>
    </source>
</evidence>
<feature type="compositionally biased region" description="Polar residues" evidence="1">
    <location>
        <begin position="168"/>
        <end position="183"/>
    </location>
</feature>
<evidence type="ECO:0000256" key="1">
    <source>
        <dbReference type="SAM" id="MobiDB-lite"/>
    </source>
</evidence>
<accession>A0A1D1W9P8</accession>
<feature type="compositionally biased region" description="Polar residues" evidence="1">
    <location>
        <begin position="62"/>
        <end position="71"/>
    </location>
</feature>
<dbReference type="Proteomes" id="UP000186922">
    <property type="component" value="Unassembled WGS sequence"/>
</dbReference>
<sequence length="364" mass="40191">MGEPESEDERSIVELLDDAASFNQPIGSHSQQKKPSRQSSLSSPVSEVGSSIASSRFALQGRKSSTPSLHRTPSIPDHFEVAASPIVPHPSHVETNPSTSKNRQSWQSTKQTSVRSRIRPASSLTSLDKSSEIKFNSGTNSYEKHSRTVTSTEVAKRPSVNLPIKGTGTEQAKSIAPQFSSASPGKDKVAAQFRKPAAPQRISTKPVIMDRCLPRLPPPPKRLPPSLDHIRKANSRLNMSFDNQMFYQIVKDNLYLADRIQNAKSNYAKEMSEPPKLAKSKLEARESKELYNLARENLRISQRIIAARSTIPAPSRSQSVSRISSRPSSAASSATFNMSSRAPSVSNLSRLNTRSAWNDRWQYT</sequence>
<gene>
    <name evidence="2" type="primary">RvY_17626-1</name>
    <name evidence="2" type="synonym">RvY_17626.1</name>
    <name evidence="2" type="ORF">RvY_17626</name>
</gene>
<protein>
    <submittedName>
        <fullName evidence="2">Uncharacterized protein</fullName>
    </submittedName>
</protein>
<dbReference type="EMBL" id="BDGG01000016">
    <property type="protein sequence ID" value="GAV07839.1"/>
    <property type="molecule type" value="Genomic_DNA"/>
</dbReference>
<reference evidence="2 3" key="1">
    <citation type="journal article" date="2016" name="Nat. Commun.">
        <title>Extremotolerant tardigrade genome and improved radiotolerance of human cultured cells by tardigrade-unique protein.</title>
        <authorList>
            <person name="Hashimoto T."/>
            <person name="Horikawa D.D."/>
            <person name="Saito Y."/>
            <person name="Kuwahara H."/>
            <person name="Kozuka-Hata H."/>
            <person name="Shin-I T."/>
            <person name="Minakuchi Y."/>
            <person name="Ohishi K."/>
            <person name="Motoyama A."/>
            <person name="Aizu T."/>
            <person name="Enomoto A."/>
            <person name="Kondo K."/>
            <person name="Tanaka S."/>
            <person name="Hara Y."/>
            <person name="Koshikawa S."/>
            <person name="Sagara H."/>
            <person name="Miura T."/>
            <person name="Yokobori S."/>
            <person name="Miyagawa K."/>
            <person name="Suzuki Y."/>
            <person name="Kubo T."/>
            <person name="Oyama M."/>
            <person name="Kohara Y."/>
            <person name="Fujiyama A."/>
            <person name="Arakawa K."/>
            <person name="Katayama T."/>
            <person name="Toyoda A."/>
            <person name="Kunieda T."/>
        </authorList>
    </citation>
    <scope>NUCLEOTIDE SEQUENCE [LARGE SCALE GENOMIC DNA]</scope>
    <source>
        <strain evidence="2 3">YOKOZUNA-1</strain>
    </source>
</reference>
<feature type="compositionally biased region" description="Low complexity" evidence="1">
    <location>
        <begin position="37"/>
        <end position="55"/>
    </location>
</feature>
<comment type="caution">
    <text evidence="2">The sequence shown here is derived from an EMBL/GenBank/DDBJ whole genome shotgun (WGS) entry which is preliminary data.</text>
</comment>
<organism evidence="2 3">
    <name type="scientific">Ramazzottius varieornatus</name>
    <name type="common">Water bear</name>
    <name type="synonym">Tardigrade</name>
    <dbReference type="NCBI Taxonomy" id="947166"/>
    <lineage>
        <taxon>Eukaryota</taxon>
        <taxon>Metazoa</taxon>
        <taxon>Ecdysozoa</taxon>
        <taxon>Tardigrada</taxon>
        <taxon>Eutardigrada</taxon>
        <taxon>Parachela</taxon>
        <taxon>Hypsibioidea</taxon>
        <taxon>Ramazzottiidae</taxon>
        <taxon>Ramazzottius</taxon>
    </lineage>
</organism>
<feature type="compositionally biased region" description="Low complexity" evidence="1">
    <location>
        <begin position="315"/>
        <end position="334"/>
    </location>
</feature>
<dbReference type="AlphaFoldDB" id="A0A1D1W9P8"/>
<evidence type="ECO:0000313" key="2">
    <source>
        <dbReference type="EMBL" id="GAV07839.1"/>
    </source>
</evidence>
<feature type="region of interest" description="Disordered" evidence="1">
    <location>
        <begin position="1"/>
        <end position="185"/>
    </location>
</feature>
<name>A0A1D1W9P8_RAMVA</name>
<keyword evidence="3" id="KW-1185">Reference proteome</keyword>
<feature type="compositionally biased region" description="Polar residues" evidence="1">
    <location>
        <begin position="122"/>
        <end position="141"/>
    </location>
</feature>